<evidence type="ECO:0000256" key="4">
    <source>
        <dbReference type="PROSITE-ProRule" id="PRU00335"/>
    </source>
</evidence>
<gene>
    <name evidence="6" type="ORF">HGA15_00040</name>
</gene>
<proteinExistence type="predicted"/>
<dbReference type="RefSeq" id="WP_157116198.1">
    <property type="nucleotide sequence ID" value="NZ_JAAXOT010000001.1"/>
</dbReference>
<keyword evidence="3" id="KW-0804">Transcription</keyword>
<dbReference type="PROSITE" id="PS50977">
    <property type="entry name" value="HTH_TETR_2"/>
    <property type="match status" value="1"/>
</dbReference>
<dbReference type="SUPFAM" id="SSF48498">
    <property type="entry name" value="Tetracyclin repressor-like, C-terminal domain"/>
    <property type="match status" value="1"/>
</dbReference>
<dbReference type="InterPro" id="IPR036271">
    <property type="entry name" value="Tet_transcr_reg_TetR-rel_C_sf"/>
</dbReference>
<feature type="DNA-binding region" description="H-T-H motif" evidence="4">
    <location>
        <begin position="50"/>
        <end position="69"/>
    </location>
</feature>
<evidence type="ECO:0000256" key="2">
    <source>
        <dbReference type="ARBA" id="ARBA00023125"/>
    </source>
</evidence>
<dbReference type="PANTHER" id="PTHR30055">
    <property type="entry name" value="HTH-TYPE TRANSCRIPTIONAL REGULATOR RUTR"/>
    <property type="match status" value="1"/>
</dbReference>
<evidence type="ECO:0000256" key="1">
    <source>
        <dbReference type="ARBA" id="ARBA00023015"/>
    </source>
</evidence>
<dbReference type="PANTHER" id="PTHR30055:SF234">
    <property type="entry name" value="HTH-TYPE TRANSCRIPTIONAL REGULATOR BETI"/>
    <property type="match status" value="1"/>
</dbReference>
<sequence>MPELQPPVIMCANDEQGDAYGPHPARDAETRKILGAARLVLERSHFRSLKIRQVLAASGTSASNFYRRFPSKAHLLLAVLEDEVRLADRRYRNEVDCAAPIADQLNTWLRHTLGTASGRAHALRTRLFLDRDLLEAFPEQVRGLHRIADDQLGEIIRRGMRTGELRPGDPEADAMLMGQLVRGLLPSSISIGLPGDEDPVARVQTFVLRALGGTH</sequence>
<dbReference type="SUPFAM" id="SSF46689">
    <property type="entry name" value="Homeodomain-like"/>
    <property type="match status" value="1"/>
</dbReference>
<dbReference type="InterPro" id="IPR009057">
    <property type="entry name" value="Homeodomain-like_sf"/>
</dbReference>
<name>A0A846Y9S6_9NOCA</name>
<protein>
    <submittedName>
        <fullName evidence="6">TetR/AcrR family transcriptional regulator</fullName>
    </submittedName>
</protein>
<organism evidence="6 7">
    <name type="scientific">Nocardia flavorosea</name>
    <dbReference type="NCBI Taxonomy" id="53429"/>
    <lineage>
        <taxon>Bacteria</taxon>
        <taxon>Bacillati</taxon>
        <taxon>Actinomycetota</taxon>
        <taxon>Actinomycetes</taxon>
        <taxon>Mycobacteriales</taxon>
        <taxon>Nocardiaceae</taxon>
        <taxon>Nocardia</taxon>
    </lineage>
</organism>
<feature type="domain" description="HTH tetR-type" evidence="5">
    <location>
        <begin position="27"/>
        <end position="87"/>
    </location>
</feature>
<keyword evidence="2 4" id="KW-0238">DNA-binding</keyword>
<dbReference type="EMBL" id="JAAXOT010000001">
    <property type="protein sequence ID" value="NKY54570.1"/>
    <property type="molecule type" value="Genomic_DNA"/>
</dbReference>
<dbReference type="Gene3D" id="1.10.357.10">
    <property type="entry name" value="Tetracycline Repressor, domain 2"/>
    <property type="match status" value="1"/>
</dbReference>
<evidence type="ECO:0000313" key="6">
    <source>
        <dbReference type="EMBL" id="NKY54570.1"/>
    </source>
</evidence>
<dbReference type="GO" id="GO:0000976">
    <property type="term" value="F:transcription cis-regulatory region binding"/>
    <property type="evidence" value="ECO:0007669"/>
    <property type="project" value="TreeGrafter"/>
</dbReference>
<dbReference type="Proteomes" id="UP000570678">
    <property type="component" value="Unassembled WGS sequence"/>
</dbReference>
<dbReference type="GO" id="GO:0003700">
    <property type="term" value="F:DNA-binding transcription factor activity"/>
    <property type="evidence" value="ECO:0007669"/>
    <property type="project" value="TreeGrafter"/>
</dbReference>
<evidence type="ECO:0000259" key="5">
    <source>
        <dbReference type="PROSITE" id="PS50977"/>
    </source>
</evidence>
<reference evidence="6 7" key="1">
    <citation type="submission" date="2020-04" db="EMBL/GenBank/DDBJ databases">
        <title>MicrobeNet Type strains.</title>
        <authorList>
            <person name="Nicholson A.C."/>
        </authorList>
    </citation>
    <scope>NUCLEOTIDE SEQUENCE [LARGE SCALE GENOMIC DNA]</scope>
    <source>
        <strain evidence="6 7">JCM 3332</strain>
    </source>
</reference>
<evidence type="ECO:0000313" key="7">
    <source>
        <dbReference type="Proteomes" id="UP000570678"/>
    </source>
</evidence>
<dbReference type="Pfam" id="PF00440">
    <property type="entry name" value="TetR_N"/>
    <property type="match status" value="1"/>
</dbReference>
<evidence type="ECO:0000256" key="3">
    <source>
        <dbReference type="ARBA" id="ARBA00023163"/>
    </source>
</evidence>
<accession>A0A846Y9S6</accession>
<dbReference type="InterPro" id="IPR001647">
    <property type="entry name" value="HTH_TetR"/>
</dbReference>
<dbReference type="AlphaFoldDB" id="A0A846Y9S6"/>
<keyword evidence="1" id="KW-0805">Transcription regulation</keyword>
<dbReference type="InterPro" id="IPR050109">
    <property type="entry name" value="HTH-type_TetR-like_transc_reg"/>
</dbReference>
<comment type="caution">
    <text evidence="6">The sequence shown here is derived from an EMBL/GenBank/DDBJ whole genome shotgun (WGS) entry which is preliminary data.</text>
</comment>
<keyword evidence="7" id="KW-1185">Reference proteome</keyword>